<name>A0A645GTZ6_9ZZZZ</name>
<organism evidence="1">
    <name type="scientific">bioreactor metagenome</name>
    <dbReference type="NCBI Taxonomy" id="1076179"/>
    <lineage>
        <taxon>unclassified sequences</taxon>
        <taxon>metagenomes</taxon>
        <taxon>ecological metagenomes</taxon>
    </lineage>
</organism>
<accession>A0A645GTZ6</accession>
<evidence type="ECO:0000313" key="1">
    <source>
        <dbReference type="EMBL" id="MPN30308.1"/>
    </source>
</evidence>
<comment type="caution">
    <text evidence="1">The sequence shown here is derived from an EMBL/GenBank/DDBJ whole genome shotgun (WGS) entry which is preliminary data.</text>
</comment>
<protein>
    <submittedName>
        <fullName evidence="1">Uncharacterized protein</fullName>
    </submittedName>
</protein>
<sequence length="64" mass="7437">MVKVENTNNRSETFLSITWHPVYDNCGIWTVPSDSERLTVAHIFACSHFGYDIRIKTETKYKDA</sequence>
<proteinExistence type="predicted"/>
<reference evidence="1" key="1">
    <citation type="submission" date="2019-08" db="EMBL/GenBank/DDBJ databases">
        <authorList>
            <person name="Kucharzyk K."/>
            <person name="Murdoch R.W."/>
            <person name="Higgins S."/>
            <person name="Loffler F."/>
        </authorList>
    </citation>
    <scope>NUCLEOTIDE SEQUENCE</scope>
</reference>
<dbReference type="EMBL" id="VSSQ01081375">
    <property type="protein sequence ID" value="MPN30308.1"/>
    <property type="molecule type" value="Genomic_DNA"/>
</dbReference>
<gene>
    <name evidence="1" type="ORF">SDC9_177772</name>
</gene>
<dbReference type="AlphaFoldDB" id="A0A645GTZ6"/>